<name>A0A366JIZ8_9GAMM</name>
<dbReference type="EMBL" id="QNSE01000001">
    <property type="protein sequence ID" value="RBP85798.1"/>
    <property type="molecule type" value="Genomic_DNA"/>
</dbReference>
<dbReference type="Proteomes" id="UP000252792">
    <property type="component" value="Unassembled WGS sequence"/>
</dbReference>
<protein>
    <submittedName>
        <fullName evidence="4">Avidin family protein</fullName>
    </submittedName>
</protein>
<dbReference type="SUPFAM" id="SSF50876">
    <property type="entry name" value="Avidin/streptavidin"/>
    <property type="match status" value="1"/>
</dbReference>
<dbReference type="RefSeq" id="WP_113915030.1">
    <property type="nucleotide sequence ID" value="NZ_QNSE01000001.1"/>
</dbReference>
<evidence type="ECO:0000313" key="5">
    <source>
        <dbReference type="Proteomes" id="UP000252792"/>
    </source>
</evidence>
<accession>A0A366JIZ8</accession>
<evidence type="ECO:0000256" key="2">
    <source>
        <dbReference type="ARBA" id="ARBA00022525"/>
    </source>
</evidence>
<reference evidence="4 5" key="1">
    <citation type="submission" date="2018-06" db="EMBL/GenBank/DDBJ databases">
        <title>Genomic Encyclopedia of Type Strains, Phase III (KMG-III): the genomes of soil and plant-associated and newly described type strains.</title>
        <authorList>
            <person name="Whitman W."/>
        </authorList>
    </citation>
    <scope>NUCLEOTIDE SEQUENCE [LARGE SCALE GENOMIC DNA]</scope>
    <source>
        <strain evidence="4 5">CECT 7377</strain>
    </source>
</reference>
<dbReference type="GO" id="GO:0009374">
    <property type="term" value="F:biotin binding"/>
    <property type="evidence" value="ECO:0007669"/>
    <property type="project" value="InterPro"/>
</dbReference>
<comment type="subcellular location">
    <subcellularLocation>
        <location evidence="1">Secreted</location>
    </subcellularLocation>
</comment>
<gene>
    <name evidence="4" type="ORF">DFP80_101293</name>
</gene>
<dbReference type="GO" id="GO:0005576">
    <property type="term" value="C:extracellular region"/>
    <property type="evidence" value="ECO:0007669"/>
    <property type="project" value="UniProtKB-SubCell"/>
</dbReference>
<evidence type="ECO:0000313" key="4">
    <source>
        <dbReference type="EMBL" id="RBP85798.1"/>
    </source>
</evidence>
<evidence type="ECO:0000256" key="3">
    <source>
        <dbReference type="ARBA" id="ARBA00022729"/>
    </source>
</evidence>
<dbReference type="InterPro" id="IPR036896">
    <property type="entry name" value="Avidin-like_sf"/>
</dbReference>
<dbReference type="AlphaFoldDB" id="A0A366JIZ8"/>
<dbReference type="OrthoDB" id="6101021at2"/>
<keyword evidence="3" id="KW-0732">Signal</keyword>
<organism evidence="4 5">
    <name type="scientific">Marinomonas rhizomae</name>
    <dbReference type="NCBI Taxonomy" id="491948"/>
    <lineage>
        <taxon>Bacteria</taxon>
        <taxon>Pseudomonadati</taxon>
        <taxon>Pseudomonadota</taxon>
        <taxon>Gammaproteobacteria</taxon>
        <taxon>Oceanospirillales</taxon>
        <taxon>Oceanospirillaceae</taxon>
        <taxon>Marinomonas</taxon>
    </lineage>
</organism>
<keyword evidence="2" id="KW-0964">Secreted</keyword>
<keyword evidence="5" id="KW-1185">Reference proteome</keyword>
<dbReference type="Gene3D" id="2.40.128.30">
    <property type="entry name" value="Avidin-like"/>
    <property type="match status" value="1"/>
</dbReference>
<dbReference type="Pfam" id="PF01382">
    <property type="entry name" value="Avidin"/>
    <property type="match status" value="1"/>
</dbReference>
<dbReference type="InterPro" id="IPR005468">
    <property type="entry name" value="Avidin/str"/>
</dbReference>
<sequence>MSQNLNGSWVNSYGSKMDLLVVEGGAIVGQYSSTTGSTGIYSVIGQCSPKTPQEGKGLAVVLSIYWHPINAETPDESWHWVSTYCGQLLGAGELSVTNSLVATCDFNGFSSGDYIDKLAFQKVSNVSDTFVSLVHFESEGVVFDNPINGEWVGVNPEVQLSLTVTNNHYGLVQGVAKYQDTMITLKGFTDTGVNDLGRQSISVCGYMRGRNVPVSLSGWLDISNNSLQLSRWIANATSPENVYYQSDVESWLLRKSNRKDY</sequence>
<comment type="caution">
    <text evidence="4">The sequence shown here is derived from an EMBL/GenBank/DDBJ whole genome shotgun (WGS) entry which is preliminary data.</text>
</comment>
<proteinExistence type="predicted"/>
<evidence type="ECO:0000256" key="1">
    <source>
        <dbReference type="ARBA" id="ARBA00004613"/>
    </source>
</evidence>